<keyword evidence="2" id="KW-0238">DNA-binding</keyword>
<evidence type="ECO:0000256" key="2">
    <source>
        <dbReference type="ARBA" id="ARBA00023125"/>
    </source>
</evidence>
<dbReference type="CDD" id="cd06170">
    <property type="entry name" value="LuxR_C_like"/>
    <property type="match status" value="1"/>
</dbReference>
<proteinExistence type="predicted"/>
<dbReference type="InterPro" id="IPR039420">
    <property type="entry name" value="WalR-like"/>
</dbReference>
<dbReference type="Pfam" id="PF00072">
    <property type="entry name" value="Response_reg"/>
    <property type="match status" value="1"/>
</dbReference>
<protein>
    <submittedName>
        <fullName evidence="6">Response regulator transcription factor</fullName>
    </submittedName>
</protein>
<dbReference type="PROSITE" id="PS50110">
    <property type="entry name" value="RESPONSE_REGULATORY"/>
    <property type="match status" value="1"/>
</dbReference>
<dbReference type="PANTHER" id="PTHR43214">
    <property type="entry name" value="TWO-COMPONENT RESPONSE REGULATOR"/>
    <property type="match status" value="1"/>
</dbReference>
<dbReference type="InterPro" id="IPR011006">
    <property type="entry name" value="CheY-like_superfamily"/>
</dbReference>
<dbReference type="PANTHER" id="PTHR43214:SF43">
    <property type="entry name" value="TWO-COMPONENT RESPONSE REGULATOR"/>
    <property type="match status" value="1"/>
</dbReference>
<feature type="modified residue" description="4-aspartylphosphate" evidence="3">
    <location>
        <position position="66"/>
    </location>
</feature>
<dbReference type="InterPro" id="IPR016032">
    <property type="entry name" value="Sig_transdc_resp-reg_C-effctor"/>
</dbReference>
<dbReference type="PROSITE" id="PS50043">
    <property type="entry name" value="HTH_LUXR_2"/>
    <property type="match status" value="1"/>
</dbReference>
<comment type="caution">
    <text evidence="6">The sequence shown here is derived from an EMBL/GenBank/DDBJ whole genome shotgun (WGS) entry which is preliminary data.</text>
</comment>
<dbReference type="SMART" id="SM00448">
    <property type="entry name" value="REC"/>
    <property type="match status" value="1"/>
</dbReference>
<accession>A0ABM9PHR6</accession>
<dbReference type="EMBL" id="CAXJRC010000004">
    <property type="protein sequence ID" value="CAL2105145.1"/>
    <property type="molecule type" value="Genomic_DNA"/>
</dbReference>
<evidence type="ECO:0000313" key="6">
    <source>
        <dbReference type="EMBL" id="CAL2105145.1"/>
    </source>
</evidence>
<dbReference type="InterPro" id="IPR000792">
    <property type="entry name" value="Tscrpt_reg_LuxR_C"/>
</dbReference>
<reference evidence="6 7" key="1">
    <citation type="submission" date="2024-05" db="EMBL/GenBank/DDBJ databases">
        <authorList>
            <person name="Duchaud E."/>
        </authorList>
    </citation>
    <scope>NUCLEOTIDE SEQUENCE [LARGE SCALE GENOMIC DNA]</scope>
    <source>
        <strain evidence="6">Ena-SAMPLE-TAB-13-05-2024-13:56:06:370-140305</strain>
    </source>
</reference>
<evidence type="ECO:0000313" key="7">
    <source>
        <dbReference type="Proteomes" id="UP001497602"/>
    </source>
</evidence>
<keyword evidence="7" id="KW-1185">Reference proteome</keyword>
<dbReference type="Pfam" id="PF00196">
    <property type="entry name" value="GerE"/>
    <property type="match status" value="1"/>
</dbReference>
<evidence type="ECO:0000256" key="1">
    <source>
        <dbReference type="ARBA" id="ARBA00022553"/>
    </source>
</evidence>
<organism evidence="6 7">
    <name type="scientific">Tenacibaculum vairaonense</name>
    <dbReference type="NCBI Taxonomy" id="3137860"/>
    <lineage>
        <taxon>Bacteria</taxon>
        <taxon>Pseudomonadati</taxon>
        <taxon>Bacteroidota</taxon>
        <taxon>Flavobacteriia</taxon>
        <taxon>Flavobacteriales</taxon>
        <taxon>Flavobacteriaceae</taxon>
        <taxon>Tenacibaculum</taxon>
    </lineage>
</organism>
<dbReference type="SUPFAM" id="SSF46894">
    <property type="entry name" value="C-terminal effector domain of the bipartite response regulators"/>
    <property type="match status" value="1"/>
</dbReference>
<dbReference type="PROSITE" id="PS00622">
    <property type="entry name" value="HTH_LUXR_1"/>
    <property type="match status" value="1"/>
</dbReference>
<gene>
    <name evidence="6" type="ORF">T190115A13A_130020</name>
</gene>
<dbReference type="InterPro" id="IPR058245">
    <property type="entry name" value="NreC/VraR/RcsB-like_REC"/>
</dbReference>
<dbReference type="SMART" id="SM00421">
    <property type="entry name" value="HTH_LUXR"/>
    <property type="match status" value="1"/>
</dbReference>
<evidence type="ECO:0000259" key="4">
    <source>
        <dbReference type="PROSITE" id="PS50043"/>
    </source>
</evidence>
<dbReference type="SUPFAM" id="SSF52172">
    <property type="entry name" value="CheY-like"/>
    <property type="match status" value="1"/>
</dbReference>
<feature type="domain" description="Response regulatory" evidence="5">
    <location>
        <begin position="15"/>
        <end position="131"/>
    </location>
</feature>
<dbReference type="InterPro" id="IPR001789">
    <property type="entry name" value="Sig_transdc_resp-reg_receiver"/>
</dbReference>
<name>A0ABM9PHR6_9FLAO</name>
<sequence length="214" mass="24203">MIFALNIKPPKKLDSVIIIEDYNIILESYKKIINNSNDFKVVGTYTSCEDALKEICYLKPKYIIIDITLPGMNGIEGIRHIQSKLSNVSIIVVTVHENSKYVFEALCAGAVGYLTKTSGTKELVQALYQIKNGGAPMSINIARMVVESFQEKKFKELTSRENRVLTLLSEGKSYASIGHKLHLSVNTIKYHIRNIYEKLHVKNKAEAIELFYSK</sequence>
<dbReference type="Proteomes" id="UP001497602">
    <property type="component" value="Unassembled WGS sequence"/>
</dbReference>
<feature type="domain" description="HTH luxR-type" evidence="4">
    <location>
        <begin position="150"/>
        <end position="214"/>
    </location>
</feature>
<dbReference type="Gene3D" id="3.40.50.2300">
    <property type="match status" value="1"/>
</dbReference>
<keyword evidence="1 3" id="KW-0597">Phosphoprotein</keyword>
<evidence type="ECO:0000256" key="3">
    <source>
        <dbReference type="PROSITE-ProRule" id="PRU00169"/>
    </source>
</evidence>
<dbReference type="PRINTS" id="PR00038">
    <property type="entry name" value="HTHLUXR"/>
</dbReference>
<evidence type="ECO:0000259" key="5">
    <source>
        <dbReference type="PROSITE" id="PS50110"/>
    </source>
</evidence>
<dbReference type="CDD" id="cd17535">
    <property type="entry name" value="REC_NarL-like"/>
    <property type="match status" value="1"/>
</dbReference>